<organism evidence="2 3">
    <name type="scientific">Goodfellowiella coeruleoviolacea</name>
    <dbReference type="NCBI Taxonomy" id="334858"/>
    <lineage>
        <taxon>Bacteria</taxon>
        <taxon>Bacillati</taxon>
        <taxon>Actinomycetota</taxon>
        <taxon>Actinomycetes</taxon>
        <taxon>Pseudonocardiales</taxon>
        <taxon>Pseudonocardiaceae</taxon>
        <taxon>Goodfellowiella</taxon>
    </lineage>
</organism>
<protein>
    <submittedName>
        <fullName evidence="2">Uncharacterized protein</fullName>
    </submittedName>
</protein>
<accession>A0AAE3GIN3</accession>
<proteinExistence type="predicted"/>
<feature type="compositionally biased region" description="Basic residues" evidence="1">
    <location>
        <begin position="29"/>
        <end position="40"/>
    </location>
</feature>
<reference evidence="2" key="1">
    <citation type="submission" date="2022-06" db="EMBL/GenBank/DDBJ databases">
        <title>Genomic Encyclopedia of Archaeal and Bacterial Type Strains, Phase II (KMG-II): from individual species to whole genera.</title>
        <authorList>
            <person name="Goeker M."/>
        </authorList>
    </citation>
    <scope>NUCLEOTIDE SEQUENCE</scope>
    <source>
        <strain evidence="2">DSM 43935</strain>
    </source>
</reference>
<name>A0AAE3GIN3_9PSEU</name>
<dbReference type="EMBL" id="JAMTCK010000012">
    <property type="protein sequence ID" value="MCP2168117.1"/>
    <property type="molecule type" value="Genomic_DNA"/>
</dbReference>
<evidence type="ECO:0000313" key="3">
    <source>
        <dbReference type="Proteomes" id="UP001206128"/>
    </source>
</evidence>
<dbReference type="AlphaFoldDB" id="A0AAE3GIN3"/>
<gene>
    <name evidence="2" type="ORF">LX83_004991</name>
</gene>
<feature type="region of interest" description="Disordered" evidence="1">
    <location>
        <begin position="1"/>
        <end position="45"/>
    </location>
</feature>
<keyword evidence="3" id="KW-1185">Reference proteome</keyword>
<feature type="compositionally biased region" description="Basic and acidic residues" evidence="1">
    <location>
        <begin position="1"/>
        <end position="10"/>
    </location>
</feature>
<evidence type="ECO:0000313" key="2">
    <source>
        <dbReference type="EMBL" id="MCP2168117.1"/>
    </source>
</evidence>
<comment type="caution">
    <text evidence="2">The sequence shown here is derived from an EMBL/GenBank/DDBJ whole genome shotgun (WGS) entry which is preliminary data.</text>
</comment>
<sequence length="189" mass="20082">MDTGSKDNREPAGQAELIAVDAPTAPGKKAAKGKAPRKPKPAMSAPVVLSHPYAEPEPGWDHGKAIQTIVGRWVDASRARNIEPDGRKRGQAAKEIRALIEAGNNPRLVSDAAIRAGQKLRATVIEEVHRMAAEFSGAGPVTPGRRPVMAGGYDLSGLSTGDQRLVQAELSKDNPNMDLINEILRSKSA</sequence>
<dbReference type="Proteomes" id="UP001206128">
    <property type="component" value="Unassembled WGS sequence"/>
</dbReference>
<evidence type="ECO:0000256" key="1">
    <source>
        <dbReference type="SAM" id="MobiDB-lite"/>
    </source>
</evidence>